<sequence>MELAIKLEQARITTAEGTPLIKADSSLDEAVVDTIKTLLVGNHTQDLTEANTIINDTKTYLNNLPNLTADNLKPYKDAHTNLPILENRIKEALDLDPLLPLPNT</sequence>
<keyword evidence="2" id="KW-1185">Reference proteome</keyword>
<gene>
    <name evidence="1" type="ORF">FWILDA_LOCUS16233</name>
</gene>
<reference evidence="1" key="1">
    <citation type="submission" date="2022-08" db="EMBL/GenBank/DDBJ databases">
        <authorList>
            <person name="Kallberg Y."/>
            <person name="Tangrot J."/>
            <person name="Rosling A."/>
        </authorList>
    </citation>
    <scope>NUCLEOTIDE SEQUENCE</scope>
    <source>
        <strain evidence="1">Wild A</strain>
    </source>
</reference>
<dbReference type="AlphaFoldDB" id="A0A9W4WXG4"/>
<dbReference type="OrthoDB" id="10604902at2759"/>
<dbReference type="EMBL" id="CAMKVN010009989">
    <property type="protein sequence ID" value="CAI2193752.1"/>
    <property type="molecule type" value="Genomic_DNA"/>
</dbReference>
<evidence type="ECO:0000313" key="2">
    <source>
        <dbReference type="Proteomes" id="UP001153678"/>
    </source>
</evidence>
<protein>
    <submittedName>
        <fullName evidence="1">2173_t:CDS:1</fullName>
    </submittedName>
</protein>
<comment type="caution">
    <text evidence="1">The sequence shown here is derived from an EMBL/GenBank/DDBJ whole genome shotgun (WGS) entry which is preliminary data.</text>
</comment>
<organism evidence="1 2">
    <name type="scientific">Funneliformis geosporum</name>
    <dbReference type="NCBI Taxonomy" id="1117311"/>
    <lineage>
        <taxon>Eukaryota</taxon>
        <taxon>Fungi</taxon>
        <taxon>Fungi incertae sedis</taxon>
        <taxon>Mucoromycota</taxon>
        <taxon>Glomeromycotina</taxon>
        <taxon>Glomeromycetes</taxon>
        <taxon>Glomerales</taxon>
        <taxon>Glomeraceae</taxon>
        <taxon>Funneliformis</taxon>
    </lineage>
</organism>
<proteinExistence type="predicted"/>
<dbReference type="Proteomes" id="UP001153678">
    <property type="component" value="Unassembled WGS sequence"/>
</dbReference>
<accession>A0A9W4WXG4</accession>
<evidence type="ECO:0000313" key="1">
    <source>
        <dbReference type="EMBL" id="CAI2193752.1"/>
    </source>
</evidence>
<name>A0A9W4WXG4_9GLOM</name>